<proteinExistence type="predicted"/>
<feature type="region of interest" description="Disordered" evidence="1">
    <location>
        <begin position="554"/>
        <end position="597"/>
    </location>
</feature>
<comment type="caution">
    <text evidence="2">The sequence shown here is derived from an EMBL/GenBank/DDBJ whole genome shotgun (WGS) entry which is preliminary data.</text>
</comment>
<dbReference type="SMART" id="SM00368">
    <property type="entry name" value="LRR_RI"/>
    <property type="match status" value="3"/>
</dbReference>
<dbReference type="InterPro" id="IPR032675">
    <property type="entry name" value="LRR_dom_sf"/>
</dbReference>
<evidence type="ECO:0000256" key="1">
    <source>
        <dbReference type="SAM" id="MobiDB-lite"/>
    </source>
</evidence>
<feature type="non-terminal residue" evidence="2">
    <location>
        <position position="880"/>
    </location>
</feature>
<dbReference type="Proteomes" id="UP001152797">
    <property type="component" value="Unassembled WGS sequence"/>
</dbReference>
<protein>
    <recommendedName>
        <fullName evidence="5">Nucleotide-diphospho-sugar transferase domain-containing protein</fullName>
    </recommendedName>
</protein>
<reference evidence="2" key="1">
    <citation type="submission" date="2022-10" db="EMBL/GenBank/DDBJ databases">
        <authorList>
            <person name="Chen Y."/>
            <person name="Dougan E. K."/>
            <person name="Chan C."/>
            <person name="Rhodes N."/>
            <person name="Thang M."/>
        </authorList>
    </citation>
    <scope>NUCLEOTIDE SEQUENCE</scope>
</reference>
<name>A0A9P1GB42_9DINO</name>
<keyword evidence="4" id="KW-1185">Reference proteome</keyword>
<dbReference type="OrthoDB" id="448484at2759"/>
<feature type="compositionally biased region" description="Basic and acidic residues" evidence="1">
    <location>
        <begin position="853"/>
        <end position="872"/>
    </location>
</feature>
<dbReference type="InterPro" id="IPR029044">
    <property type="entry name" value="Nucleotide-diphossugar_trans"/>
</dbReference>
<dbReference type="EMBL" id="CAMXCT030003334">
    <property type="protein sequence ID" value="CAL4791164.1"/>
    <property type="molecule type" value="Genomic_DNA"/>
</dbReference>
<evidence type="ECO:0008006" key="5">
    <source>
        <dbReference type="Google" id="ProtNLM"/>
    </source>
</evidence>
<evidence type="ECO:0000313" key="4">
    <source>
        <dbReference type="Proteomes" id="UP001152797"/>
    </source>
</evidence>
<sequence>TTTAASLLRQQEGYAQKYGYRQRSWILPPGDFRQLCDMRAPQWAKIALLRRLMREGSSDLPRWLVWLDADAILLNFHKPLEDFVESNFDLILAEDMSCASEINTGVMFVRAASTWALQLFDEVWERADHHLHHGIFHEQTALCAQLCPRAVREKDLPWWSWQGGARRKVLQKKVLVLDCGLLNFKAPEQRPFAVHLVDDHRRRGGPSKKERAEALLSAGWGRGCTAVSTEPPSNYAALNEARAFWNASRKHLETTEGGTGGTGWPGRQISRSASDELPLVLENALVAWTPWTLKQLSSRDDVVLLSPFGPYRPFDGPKQRRARLWEFCRYVQGAMPPHHDFLTGDGPSWQLTWRPPQALPRLAEVNDLLRSEALPEEWAELWVAPLGALRRFDHLAEETELLVAPLDGLVDVAVTDRPPQVASPCDADADLQSARLSPGDTLHLPRNAYFALKAARRFRNVHGSAMAGPGLRGATAERFVSGCVGRLAMALPSPQIPEEMAAFDEEENEVRGTLVFKPPVEILPKTRRTEEMQRKKLELLKKRKEDAEKLLKEKEQKEKEKRQQEMQVKKEKQRLELQKKEQERKRREEEEQRKKKDGGLDRLLHSLLDNISAPDITACGIDLNPARLRLLCKNLSENTSCRSIDLNRKGLIEEDGDSLAGMLEKNKGLLKLECEGNNLGVQAAEKIGEALRKNDTLRSLNLESNNLTASGGDQKGIIKLADALQENKSLRVLMLSKNGITQQAGEYFARAIEANDTLTLVDLSGNDASPSVEQLRRIDAVVQRNRERLSTIRRNERRERFALYNEEFRCRQHAMQVEAMRLEIEAMQERRLNRMKARSERWVEEILDLKEDERRKQEELSEEAALRAETNKSKGKKKRK</sequence>
<dbReference type="SUPFAM" id="SSF52047">
    <property type="entry name" value="RNI-like"/>
    <property type="match status" value="1"/>
</dbReference>
<organism evidence="2">
    <name type="scientific">Cladocopium goreaui</name>
    <dbReference type="NCBI Taxonomy" id="2562237"/>
    <lineage>
        <taxon>Eukaryota</taxon>
        <taxon>Sar</taxon>
        <taxon>Alveolata</taxon>
        <taxon>Dinophyceae</taxon>
        <taxon>Suessiales</taxon>
        <taxon>Symbiodiniaceae</taxon>
        <taxon>Cladocopium</taxon>
    </lineage>
</organism>
<dbReference type="AlphaFoldDB" id="A0A9P1GB42"/>
<reference evidence="3 4" key="2">
    <citation type="submission" date="2024-05" db="EMBL/GenBank/DDBJ databases">
        <authorList>
            <person name="Chen Y."/>
            <person name="Shah S."/>
            <person name="Dougan E. K."/>
            <person name="Thang M."/>
            <person name="Chan C."/>
        </authorList>
    </citation>
    <scope>NUCLEOTIDE SEQUENCE [LARGE SCALE GENOMIC DNA]</scope>
</reference>
<gene>
    <name evidence="2" type="ORF">C1SCF055_LOCUS29681</name>
</gene>
<dbReference type="SUPFAM" id="SSF53448">
    <property type="entry name" value="Nucleotide-diphospho-sugar transferases"/>
    <property type="match status" value="1"/>
</dbReference>
<dbReference type="EMBL" id="CAMXCT010003334">
    <property type="protein sequence ID" value="CAI4003852.1"/>
    <property type="molecule type" value="Genomic_DNA"/>
</dbReference>
<evidence type="ECO:0000313" key="2">
    <source>
        <dbReference type="EMBL" id="CAI4003852.1"/>
    </source>
</evidence>
<feature type="region of interest" description="Disordered" evidence="1">
    <location>
        <begin position="853"/>
        <end position="880"/>
    </location>
</feature>
<dbReference type="Gene3D" id="3.80.10.10">
    <property type="entry name" value="Ribonuclease Inhibitor"/>
    <property type="match status" value="2"/>
</dbReference>
<dbReference type="PANTHER" id="PTHR24114">
    <property type="entry name" value="LEUCINE RICH REPEAT FAMILY PROTEIN"/>
    <property type="match status" value="1"/>
</dbReference>
<evidence type="ECO:0000313" key="3">
    <source>
        <dbReference type="EMBL" id="CAL4791164.1"/>
    </source>
</evidence>
<accession>A0A9P1GB42</accession>
<dbReference type="InterPro" id="IPR052394">
    <property type="entry name" value="LRR-containing"/>
</dbReference>
<dbReference type="PANTHER" id="PTHR24114:SF2">
    <property type="entry name" value="F-BOX DOMAIN-CONTAINING PROTEIN-RELATED"/>
    <property type="match status" value="1"/>
</dbReference>
<dbReference type="EMBL" id="CAMXCT020003334">
    <property type="protein sequence ID" value="CAL1157227.1"/>
    <property type="molecule type" value="Genomic_DNA"/>
</dbReference>
<dbReference type="Gene3D" id="3.90.550.10">
    <property type="entry name" value="Spore Coat Polysaccharide Biosynthesis Protein SpsA, Chain A"/>
    <property type="match status" value="1"/>
</dbReference>